<dbReference type="PROSITE" id="PS51194">
    <property type="entry name" value="HELICASE_CTER"/>
    <property type="match status" value="1"/>
</dbReference>
<feature type="compositionally biased region" description="Low complexity" evidence="12">
    <location>
        <begin position="85"/>
        <end position="101"/>
    </location>
</feature>
<evidence type="ECO:0000256" key="8">
    <source>
        <dbReference type="ARBA" id="ARBA00022833"/>
    </source>
</evidence>
<dbReference type="GO" id="GO:0005634">
    <property type="term" value="C:nucleus"/>
    <property type="evidence" value="ECO:0007669"/>
    <property type="project" value="UniProtKB-SubCell"/>
</dbReference>
<feature type="compositionally biased region" description="Basic and acidic residues" evidence="12">
    <location>
        <begin position="981"/>
        <end position="1006"/>
    </location>
</feature>
<dbReference type="SMART" id="SM00184">
    <property type="entry name" value="RING"/>
    <property type="match status" value="1"/>
</dbReference>
<dbReference type="Pfam" id="PF00271">
    <property type="entry name" value="Helicase_C"/>
    <property type="match status" value="1"/>
</dbReference>
<keyword evidence="3" id="KW-0479">Metal-binding</keyword>
<evidence type="ECO:0000256" key="5">
    <source>
        <dbReference type="ARBA" id="ARBA00022771"/>
    </source>
</evidence>
<keyword evidence="8" id="KW-0862">Zinc</keyword>
<feature type="domain" description="Helicase ATP-binding" evidence="14">
    <location>
        <begin position="425"/>
        <end position="601"/>
    </location>
</feature>
<feature type="compositionally biased region" description="Basic and acidic residues" evidence="12">
    <location>
        <begin position="274"/>
        <end position="295"/>
    </location>
</feature>
<dbReference type="GO" id="GO:0004386">
    <property type="term" value="F:helicase activity"/>
    <property type="evidence" value="ECO:0007669"/>
    <property type="project" value="UniProtKB-KW"/>
</dbReference>
<dbReference type="InterPro" id="IPR000330">
    <property type="entry name" value="SNF2_N"/>
</dbReference>
<gene>
    <name evidence="16" type="ORF">GJ744_010820</name>
</gene>
<dbReference type="GO" id="GO:0008270">
    <property type="term" value="F:zinc ion binding"/>
    <property type="evidence" value="ECO:0007669"/>
    <property type="project" value="UniProtKB-KW"/>
</dbReference>
<evidence type="ECO:0000256" key="10">
    <source>
        <dbReference type="ARBA" id="ARBA00023242"/>
    </source>
</evidence>
<keyword evidence="10" id="KW-0539">Nucleus</keyword>
<dbReference type="SMART" id="SM00487">
    <property type="entry name" value="DEXDc"/>
    <property type="match status" value="1"/>
</dbReference>
<dbReference type="AlphaFoldDB" id="A0A8H7AHT2"/>
<organism evidence="16 17">
    <name type="scientific">Endocarpon pusillum</name>
    <dbReference type="NCBI Taxonomy" id="364733"/>
    <lineage>
        <taxon>Eukaryota</taxon>
        <taxon>Fungi</taxon>
        <taxon>Dikarya</taxon>
        <taxon>Ascomycota</taxon>
        <taxon>Pezizomycotina</taxon>
        <taxon>Eurotiomycetes</taxon>
        <taxon>Chaetothyriomycetidae</taxon>
        <taxon>Verrucariales</taxon>
        <taxon>Verrucariaceae</taxon>
        <taxon>Endocarpon</taxon>
    </lineage>
</organism>
<dbReference type="Gene3D" id="3.40.50.10810">
    <property type="entry name" value="Tandem AAA-ATPase domain"/>
    <property type="match status" value="1"/>
</dbReference>
<dbReference type="CDD" id="cd18793">
    <property type="entry name" value="SF2_C_SNF"/>
    <property type="match status" value="1"/>
</dbReference>
<evidence type="ECO:0000256" key="3">
    <source>
        <dbReference type="ARBA" id="ARBA00022723"/>
    </source>
</evidence>
<dbReference type="PROSITE" id="PS00518">
    <property type="entry name" value="ZF_RING_1"/>
    <property type="match status" value="1"/>
</dbReference>
<dbReference type="Proteomes" id="UP000606974">
    <property type="component" value="Unassembled WGS sequence"/>
</dbReference>
<feature type="compositionally biased region" description="Polar residues" evidence="12">
    <location>
        <begin position="57"/>
        <end position="66"/>
    </location>
</feature>
<feature type="region of interest" description="Disordered" evidence="12">
    <location>
        <begin position="274"/>
        <end position="315"/>
    </location>
</feature>
<dbReference type="OrthoDB" id="448448at2759"/>
<evidence type="ECO:0000256" key="11">
    <source>
        <dbReference type="PROSITE-ProRule" id="PRU00175"/>
    </source>
</evidence>
<feature type="domain" description="RING-type" evidence="13">
    <location>
        <begin position="758"/>
        <end position="796"/>
    </location>
</feature>
<dbReference type="Gene3D" id="3.40.50.300">
    <property type="entry name" value="P-loop containing nucleotide triphosphate hydrolases"/>
    <property type="match status" value="1"/>
</dbReference>
<proteinExistence type="inferred from homology"/>
<dbReference type="InterPro" id="IPR001841">
    <property type="entry name" value="Znf_RING"/>
</dbReference>
<feature type="region of interest" description="Disordered" evidence="12">
    <location>
        <begin position="978"/>
        <end position="1006"/>
    </location>
</feature>
<dbReference type="PANTHER" id="PTHR45626:SF11">
    <property type="entry name" value="FAMILY HELICASE, PUTATIVE (AFU_ORTHOLOGUE AFUA_5G06590)-RELATED"/>
    <property type="match status" value="1"/>
</dbReference>
<name>A0A8H7AHT2_9EURO</name>
<keyword evidence="17" id="KW-1185">Reference proteome</keyword>
<dbReference type="EMBL" id="JAACFV010000072">
    <property type="protein sequence ID" value="KAF7507262.1"/>
    <property type="molecule type" value="Genomic_DNA"/>
</dbReference>
<keyword evidence="7" id="KW-0347">Helicase</keyword>
<protein>
    <submittedName>
        <fullName evidence="16">Uncharacterized protein</fullName>
    </submittedName>
</protein>
<feature type="domain" description="Helicase C-terminal" evidence="15">
    <location>
        <begin position="831"/>
        <end position="1002"/>
    </location>
</feature>
<evidence type="ECO:0000259" key="13">
    <source>
        <dbReference type="PROSITE" id="PS50089"/>
    </source>
</evidence>
<dbReference type="GO" id="GO:0003676">
    <property type="term" value="F:nucleic acid binding"/>
    <property type="evidence" value="ECO:0007669"/>
    <property type="project" value="InterPro"/>
</dbReference>
<dbReference type="InterPro" id="IPR013083">
    <property type="entry name" value="Znf_RING/FYVE/PHD"/>
</dbReference>
<dbReference type="InterPro" id="IPR027417">
    <property type="entry name" value="P-loop_NTPase"/>
</dbReference>
<dbReference type="SUPFAM" id="SSF52540">
    <property type="entry name" value="P-loop containing nucleoside triphosphate hydrolases"/>
    <property type="match status" value="2"/>
</dbReference>
<evidence type="ECO:0000313" key="16">
    <source>
        <dbReference type="EMBL" id="KAF7507262.1"/>
    </source>
</evidence>
<keyword evidence="4" id="KW-0547">Nucleotide-binding</keyword>
<dbReference type="GO" id="GO:0005524">
    <property type="term" value="F:ATP binding"/>
    <property type="evidence" value="ECO:0007669"/>
    <property type="project" value="UniProtKB-KW"/>
</dbReference>
<dbReference type="PROSITE" id="PS50089">
    <property type="entry name" value="ZF_RING_2"/>
    <property type="match status" value="1"/>
</dbReference>
<dbReference type="SMART" id="SM00490">
    <property type="entry name" value="HELICc"/>
    <property type="match status" value="1"/>
</dbReference>
<dbReference type="InterPro" id="IPR001650">
    <property type="entry name" value="Helicase_C-like"/>
</dbReference>
<dbReference type="GO" id="GO:0006281">
    <property type="term" value="P:DNA repair"/>
    <property type="evidence" value="ECO:0007669"/>
    <property type="project" value="TreeGrafter"/>
</dbReference>
<dbReference type="Gene3D" id="3.30.70.2330">
    <property type="match status" value="1"/>
</dbReference>
<dbReference type="Pfam" id="PF08797">
    <property type="entry name" value="HIRAN"/>
    <property type="match status" value="1"/>
</dbReference>
<feature type="compositionally biased region" description="Polar residues" evidence="12">
    <location>
        <begin position="297"/>
        <end position="309"/>
    </location>
</feature>
<reference evidence="16" key="1">
    <citation type="submission" date="2020-02" db="EMBL/GenBank/DDBJ databases">
        <authorList>
            <person name="Palmer J.M."/>
        </authorList>
    </citation>
    <scope>NUCLEOTIDE SEQUENCE</scope>
    <source>
        <strain evidence="16">EPUS1.4</strain>
        <tissue evidence="16">Thallus</tissue>
    </source>
</reference>
<dbReference type="InterPro" id="IPR050628">
    <property type="entry name" value="SNF2_RAD54_helicase_TF"/>
</dbReference>
<dbReference type="SUPFAM" id="SSF57850">
    <property type="entry name" value="RING/U-box"/>
    <property type="match status" value="1"/>
</dbReference>
<dbReference type="Pfam" id="PF00176">
    <property type="entry name" value="SNF2-rel_dom"/>
    <property type="match status" value="1"/>
</dbReference>
<evidence type="ECO:0000313" key="17">
    <source>
        <dbReference type="Proteomes" id="UP000606974"/>
    </source>
</evidence>
<dbReference type="GO" id="GO:0008094">
    <property type="term" value="F:ATP-dependent activity, acting on DNA"/>
    <property type="evidence" value="ECO:0007669"/>
    <property type="project" value="TreeGrafter"/>
</dbReference>
<keyword evidence="9" id="KW-0067">ATP-binding</keyword>
<evidence type="ECO:0000256" key="9">
    <source>
        <dbReference type="ARBA" id="ARBA00022840"/>
    </source>
</evidence>
<evidence type="ECO:0000256" key="2">
    <source>
        <dbReference type="ARBA" id="ARBA00007025"/>
    </source>
</evidence>
<dbReference type="InterPro" id="IPR049730">
    <property type="entry name" value="SNF2/RAD54-like_C"/>
</dbReference>
<dbReference type="InterPro" id="IPR014001">
    <property type="entry name" value="Helicase_ATP-bd"/>
</dbReference>
<dbReference type="GO" id="GO:0016818">
    <property type="term" value="F:hydrolase activity, acting on acid anhydrides, in phosphorus-containing anhydrides"/>
    <property type="evidence" value="ECO:0007669"/>
    <property type="project" value="InterPro"/>
</dbReference>
<keyword evidence="5 11" id="KW-0863">Zinc-finger</keyword>
<dbReference type="InterPro" id="IPR014905">
    <property type="entry name" value="HIRAN"/>
</dbReference>
<dbReference type="InterPro" id="IPR017907">
    <property type="entry name" value="Znf_RING_CS"/>
</dbReference>
<evidence type="ECO:0000256" key="7">
    <source>
        <dbReference type="ARBA" id="ARBA00022806"/>
    </source>
</evidence>
<keyword evidence="6" id="KW-0378">Hydrolase</keyword>
<sequence length="1006" mass="112249">MGPKAPKRKIDFVDLTQSSDAEDGFESSIGSQPRKAPRAAVPASQASKNSHPVYRPSATQPSSRYSPNKAGQRYAGQSKAPYATPPSSSQLSPSQSFSDSSYAQGPYTPNPGIITGKKTYEDASTRNNWMDEEEVRGEIDLTLDEDDDDAYHDFELYGIFNTKIVGVRYYTGRATLGEYVVVKREPRNPYDSNAIRISNVMGDQIGHLNRQTAAKLAPLMDSKALLIEGALTGPKGAYDCPIGLKLFGTRDPVAAAALKQQMIALHLPVAEHNRAEAERKRKQEEREKALKEARKANSNSLRKGTNTMQIDAGPSRYANLNMPGAGESTQSLEEVMETAQHYNPREVQDVVNRFGAGEDVLSEMPMADQPASLKTQLLPYQRQGLKWMQSKESCTLPSPGSSDVVQLWKRQQNGYLNIATNFFTGNAPTLAKGGILADDMGLGKTIQVISLIVSDDFRAGRPTLIVAPLSVMSNWSTQAERHVRPDHLPKVLIYHGASKGDLKEADFAKYDIVITTYQTMALELFPYGASKPIHTPAAKGLFSTSWRRIVLDEGHQIRNPKAKMAQAACAIRADARWILTGTPIVNNLKDLYSHVKFLRLTGGLEQLDIFNGTLIRPLKTGDPNATVLLQALMYTICLRRMKDMNFIDLKLPELVSHKYPIKFHSHEREKYDAFSAQAKGLVDQMKHNEGNNKTYTNLLEVLLRMRQCCNHWKLCGEDRVNRILSLVEENKVVDVQNQANRRALQDVLQLKIDSQEECPICMDSFKDPMITACAHVFCNECVERVIQEQHKCPMCRNELEDITALVPPAAGIGEGDNEEEIEIDPDITSSKIEALIKILKASQNAKDTKTVVFSQWTSFLDIVQTQLQTHNLPFTRLDGKMPASRRDTAIRALDTDPDCKIMLASLSVCSVGLNLVSANQVILADSWWAPAIEDQAVDRVHRLGQKRKCTVMRLVMEGSVEEEVLEVQARKRKLMGQAFGEEERSGRKRRGEERSGRLRDIEQLLR</sequence>
<comment type="subcellular location">
    <subcellularLocation>
        <location evidence="1">Nucleus</location>
    </subcellularLocation>
</comment>
<evidence type="ECO:0000259" key="15">
    <source>
        <dbReference type="PROSITE" id="PS51194"/>
    </source>
</evidence>
<evidence type="ECO:0000256" key="12">
    <source>
        <dbReference type="SAM" id="MobiDB-lite"/>
    </source>
</evidence>
<evidence type="ECO:0000259" key="14">
    <source>
        <dbReference type="PROSITE" id="PS51192"/>
    </source>
</evidence>
<accession>A0A8H7AHT2</accession>
<feature type="region of interest" description="Disordered" evidence="12">
    <location>
        <begin position="1"/>
        <end position="118"/>
    </location>
</feature>
<evidence type="ECO:0000256" key="4">
    <source>
        <dbReference type="ARBA" id="ARBA00022741"/>
    </source>
</evidence>
<dbReference type="SMART" id="SM00910">
    <property type="entry name" value="HIRAN"/>
    <property type="match status" value="1"/>
</dbReference>
<dbReference type="Gene3D" id="3.30.40.10">
    <property type="entry name" value="Zinc/RING finger domain, C3HC4 (zinc finger)"/>
    <property type="match status" value="1"/>
</dbReference>
<evidence type="ECO:0000256" key="1">
    <source>
        <dbReference type="ARBA" id="ARBA00004123"/>
    </source>
</evidence>
<comment type="caution">
    <text evidence="16">The sequence shown here is derived from an EMBL/GenBank/DDBJ whole genome shotgun (WGS) entry which is preliminary data.</text>
</comment>
<dbReference type="PROSITE" id="PS51192">
    <property type="entry name" value="HELICASE_ATP_BIND_1"/>
    <property type="match status" value="1"/>
</dbReference>
<comment type="similarity">
    <text evidence="2">Belongs to the SNF2/RAD54 helicase family.</text>
</comment>
<evidence type="ECO:0000256" key="6">
    <source>
        <dbReference type="ARBA" id="ARBA00022801"/>
    </source>
</evidence>
<dbReference type="PANTHER" id="PTHR45626">
    <property type="entry name" value="TRANSCRIPTION TERMINATION FACTOR 2-RELATED"/>
    <property type="match status" value="1"/>
</dbReference>
<dbReference type="InterPro" id="IPR038718">
    <property type="entry name" value="SNF2-like_sf"/>
</dbReference>
<dbReference type="Pfam" id="PF13923">
    <property type="entry name" value="zf-C3HC4_2"/>
    <property type="match status" value="1"/>
</dbReference>